<keyword evidence="4 11" id="KW-0813">Transport</keyword>
<reference evidence="15" key="3">
    <citation type="submission" date="2025-09" db="UniProtKB">
        <authorList>
            <consortium name="Ensembl"/>
        </authorList>
    </citation>
    <scope>IDENTIFICATION</scope>
</reference>
<dbReference type="InterPro" id="IPR056314">
    <property type="entry name" value="AP3B1/2_C"/>
</dbReference>
<dbReference type="GeneID" id="108442141"/>
<dbReference type="InterPro" id="IPR029390">
    <property type="entry name" value="AP3B_C"/>
</dbReference>
<accession>A0A3B4DCE5</accession>
<evidence type="ECO:0000256" key="12">
    <source>
        <dbReference type="SAM" id="MobiDB-lite"/>
    </source>
</evidence>
<dbReference type="Ensembl" id="ENSPNAT00000031310.2">
    <property type="protein sequence ID" value="ENSPNAP00000020614.2"/>
    <property type="gene ID" value="ENSPNAG00000007098.2"/>
</dbReference>
<protein>
    <recommendedName>
        <fullName evidence="11">AP-3 complex subunit beta</fullName>
    </recommendedName>
</protein>
<dbReference type="Proteomes" id="UP001501920">
    <property type="component" value="Chromosome 16"/>
</dbReference>
<keyword evidence="8 11" id="KW-0472">Membrane</keyword>
<evidence type="ECO:0000256" key="9">
    <source>
        <dbReference type="ARBA" id="ARBA00023329"/>
    </source>
</evidence>
<dbReference type="Gene3D" id="1.25.10.10">
    <property type="entry name" value="Leucine-rich Repeat Variant"/>
    <property type="match status" value="1"/>
</dbReference>
<evidence type="ECO:0000256" key="1">
    <source>
        <dbReference type="ARBA" id="ARBA00004145"/>
    </source>
</evidence>
<evidence type="ECO:0000259" key="13">
    <source>
        <dbReference type="SMART" id="SM01020"/>
    </source>
</evidence>
<dbReference type="SMART" id="SM01020">
    <property type="entry name" value="B2-adapt-app_C"/>
    <property type="match status" value="1"/>
</dbReference>
<organism evidence="15 16">
    <name type="scientific">Pygocentrus nattereri</name>
    <name type="common">Red-bellied piranha</name>
    <dbReference type="NCBI Taxonomy" id="42514"/>
    <lineage>
        <taxon>Eukaryota</taxon>
        <taxon>Metazoa</taxon>
        <taxon>Chordata</taxon>
        <taxon>Craniata</taxon>
        <taxon>Vertebrata</taxon>
        <taxon>Euteleostomi</taxon>
        <taxon>Actinopterygii</taxon>
        <taxon>Neopterygii</taxon>
        <taxon>Teleostei</taxon>
        <taxon>Ostariophysi</taxon>
        <taxon>Characiformes</taxon>
        <taxon>Characoidei</taxon>
        <taxon>Pygocentrus</taxon>
    </lineage>
</organism>
<evidence type="ECO:0000313" key="16">
    <source>
        <dbReference type="Proteomes" id="UP001501920"/>
    </source>
</evidence>
<feature type="compositionally biased region" description="Low complexity" evidence="12">
    <location>
        <begin position="704"/>
        <end position="723"/>
    </location>
</feature>
<dbReference type="SMART" id="SM01355">
    <property type="entry name" value="AP3B1_C"/>
    <property type="match status" value="1"/>
</dbReference>
<dbReference type="PANTHER" id="PTHR11134">
    <property type="entry name" value="ADAPTOR COMPLEX SUBUNIT BETA FAMILY MEMBER"/>
    <property type="match status" value="1"/>
</dbReference>
<dbReference type="Pfam" id="PF14796">
    <property type="entry name" value="AP3B1_C"/>
    <property type="match status" value="1"/>
</dbReference>
<feature type="compositionally biased region" description="Basic and acidic residues" evidence="12">
    <location>
        <begin position="770"/>
        <end position="787"/>
    </location>
</feature>
<feature type="domain" description="AP-3 complex subunit beta C-terminal" evidence="14">
    <location>
        <begin position="838"/>
        <end position="984"/>
    </location>
</feature>
<comment type="similarity">
    <text evidence="3 11">Belongs to the adaptor complexes large subunit family.</text>
</comment>
<dbReference type="GO" id="GO:0030131">
    <property type="term" value="C:clathrin adaptor complex"/>
    <property type="evidence" value="ECO:0007669"/>
    <property type="project" value="InterPro"/>
</dbReference>
<dbReference type="GO" id="GO:0006886">
    <property type="term" value="P:intracellular protein transport"/>
    <property type="evidence" value="ECO:0007669"/>
    <property type="project" value="InterPro"/>
</dbReference>
<evidence type="ECO:0000256" key="3">
    <source>
        <dbReference type="ARBA" id="ARBA00006613"/>
    </source>
</evidence>
<evidence type="ECO:0000256" key="5">
    <source>
        <dbReference type="ARBA" id="ARBA00022553"/>
    </source>
</evidence>
<feature type="region of interest" description="Disordered" evidence="12">
    <location>
        <begin position="676"/>
        <end position="846"/>
    </location>
</feature>
<evidence type="ECO:0000259" key="14">
    <source>
        <dbReference type="SMART" id="SM01355"/>
    </source>
</evidence>
<dbReference type="GO" id="GO:0016192">
    <property type="term" value="P:vesicle-mediated transport"/>
    <property type="evidence" value="ECO:0007669"/>
    <property type="project" value="InterPro"/>
</dbReference>
<dbReference type="SUPFAM" id="SSF48371">
    <property type="entry name" value="ARM repeat"/>
    <property type="match status" value="1"/>
</dbReference>
<evidence type="ECO:0000256" key="7">
    <source>
        <dbReference type="ARBA" id="ARBA00023034"/>
    </source>
</evidence>
<keyword evidence="6 11" id="KW-0653">Protein transport</keyword>
<dbReference type="InterPro" id="IPR002553">
    <property type="entry name" value="Clathrin/coatomer_adapt-like_N"/>
</dbReference>
<evidence type="ECO:0000256" key="2">
    <source>
        <dbReference type="ARBA" id="ARBA00004555"/>
    </source>
</evidence>
<reference evidence="15" key="2">
    <citation type="submission" date="2025-08" db="UniProtKB">
        <authorList>
            <consortium name="Ensembl"/>
        </authorList>
    </citation>
    <scope>IDENTIFICATION</scope>
</reference>
<dbReference type="InterPro" id="IPR011989">
    <property type="entry name" value="ARM-like"/>
</dbReference>
<feature type="compositionally biased region" description="Low complexity" evidence="12">
    <location>
        <begin position="793"/>
        <end position="818"/>
    </location>
</feature>
<keyword evidence="7" id="KW-0333">Golgi apparatus</keyword>
<evidence type="ECO:0000256" key="10">
    <source>
        <dbReference type="ARBA" id="ARBA00023570"/>
    </source>
</evidence>
<proteinExistence type="inferred from homology"/>
<keyword evidence="16" id="KW-1185">Reference proteome</keyword>
<dbReference type="GO" id="GO:0030665">
    <property type="term" value="C:clathrin-coated vesicle membrane"/>
    <property type="evidence" value="ECO:0007669"/>
    <property type="project" value="UniProtKB-SubCell"/>
</dbReference>
<feature type="domain" description="Beta-adaptin appendage C-terminal subdomain" evidence="13">
    <location>
        <begin position="1008"/>
        <end position="1117"/>
    </location>
</feature>
<dbReference type="GeneTree" id="ENSGT00940000157603"/>
<comment type="function">
    <text evidence="10">Subunit of non-clathrin- and clathrin-associated adaptor protein complex 3 (AP-3) that plays a role in protein sorting in the late-Golgi/trans-Golgi network (TGN) and/or endosomes. The AP complexes mediate both the recruitment of clathrin to membranes and the recognition of sorting signals within the cytosolic tails of transmembrane cargo molecules. AP-3 appears to be involved in the sorting of a subset of transmembrane proteins targeted to lysosomes and lysosome-related organelles. In concert with the BLOC-1 complex, AP-3 is required to target cargos into vesicles assembled at cell bodies for delivery into neurites and nerve terminals.</text>
</comment>
<dbReference type="AlphaFoldDB" id="A0A3B4DCE5"/>
<evidence type="ECO:0000256" key="8">
    <source>
        <dbReference type="ARBA" id="ARBA00023136"/>
    </source>
</evidence>
<evidence type="ECO:0000256" key="4">
    <source>
        <dbReference type="ARBA" id="ARBA00022448"/>
    </source>
</evidence>
<dbReference type="InterPro" id="IPR015151">
    <property type="entry name" value="B-adaptin_app_sub_C"/>
</dbReference>
<comment type="subcellular location">
    <subcellularLocation>
        <location evidence="1">Cytoplasmic vesicle</location>
        <location evidence="1">Clathrin-coated vesicle membrane</location>
        <topology evidence="1">Peripheral membrane protein</topology>
        <orientation evidence="1">Cytoplasmic side</orientation>
    </subcellularLocation>
    <subcellularLocation>
        <location evidence="2">Golgi apparatus</location>
    </subcellularLocation>
</comment>
<sequence length="1120" mass="123321">MNGGLSGLRSEAAGVVRTVLVSAENLQLTLRSDVSLEECALSNHQHYGGSEETKSKGNEDLKEMLESTKESLKLEAMKRVVGLIARGKNASELFPAVVKNVASKNIELKKLVYVYLVRYAEEQQDLALLSISTFQRALKDPNQLIRASALRVLSSIRVPIIVPIMMLAIKEAATDLSPYVRKTAAHAIQKLYSLDPDQKEHLVEVIEKLLKDKSTLVAGSVVMAFEEVCPERIDLIHKNYRKLCNLLMDVEEWGQVVIINMLTRYARTQFVSPWRQDGVFEENSEKAFYDSDEEKKEGAAQTKPYVMDPDHRLLLRNTKPLLQSRNTAVVMSVAQLYWHLAPKHEVSVVTKSLVRLLRSHREVQYVVLQNIATMSIQRKGMFEPFMKSFYVRSTDATHIKTLKLEILTNLANEANISTILREFQTYVKSQDKAFAAATIQAIGRCATNISEITDACLNGLVLLLSNRDETVVAESVVVIKKLLQTQPSQHSDIIKHMAKLFDNITVPMARASILWLIGEYCEHVPRIAPDVLRKMAKTFTSEEDIVKLQTVNLAAKLYLTNSKQTKLLTQYILNLGKYDQNYDIRDRTRFIRQLIVPNEKSGALSKYARRILLAPKPAPVLQSAFKDRDRFQLGTLSHTLNSKATGYLELSDWPDVAPDQSVRNVEVVEAAKEWAPGVSKTKPAKSDDDKFYSDSGEEEEAEGSDSGSSSGGSEDSSDSSSGESESEEKSESSEDSVKSSSQSEKSSDSGTDKKKKKTLKNKKLQQGKKAGKDGRSDEGQKNGRLEKSGSGSGSASASSEESSSAESSSESGSDSDSGTDQKRNTKPKPIKKVEETQKKEREASLLDLDDFSPAAVTMPKSSILSPSLLSDLEGLSLSSSTTPAIQVSSPVFVPVRPHELLHRMTGKGLAAQYHFPRQPCIYGDHMVSVQLTFNNHGDHALEDIHISEKTSTGQSIHCFRPIERLEPEASVTVSVGVDFNDSTQAASFQLCSKTERFSVSIQPAVGELLLPVTMTEQDFSREQGKLVGMNESSATITMAPETVSSQPVSKKVVSVANVGVVPSGQDNVHRFAAKLVSSGTLVLVCVVQKDSSAQLTVNTERTVVGSMLLRELQTALSSAP</sequence>
<keyword evidence="9" id="KW-0968">Cytoplasmic vesicle</keyword>
<reference evidence="15 16" key="1">
    <citation type="submission" date="2020-10" db="EMBL/GenBank/DDBJ databases">
        <title>Pygocentrus nattereri (red-bellied piranha) genome, fPygNat1, primary haplotype.</title>
        <authorList>
            <person name="Myers G."/>
            <person name="Meyer A."/>
            <person name="Karagic N."/>
            <person name="Pippel M."/>
            <person name="Winkler S."/>
            <person name="Tracey A."/>
            <person name="Wood J."/>
            <person name="Formenti G."/>
            <person name="Howe K."/>
            <person name="Fedrigo O."/>
            <person name="Jarvis E.D."/>
        </authorList>
    </citation>
    <scope>NUCLEOTIDE SEQUENCE [LARGE SCALE GENOMIC DNA]</scope>
</reference>
<evidence type="ECO:0000256" key="11">
    <source>
        <dbReference type="PIRNR" id="PIRNR037096"/>
    </source>
</evidence>
<dbReference type="STRING" id="42514.ENSPNAP00000020614"/>
<dbReference type="InterPro" id="IPR016024">
    <property type="entry name" value="ARM-type_fold"/>
</dbReference>
<feature type="compositionally biased region" description="Basic residues" evidence="12">
    <location>
        <begin position="753"/>
        <end position="766"/>
    </location>
</feature>
<evidence type="ECO:0000256" key="6">
    <source>
        <dbReference type="ARBA" id="ARBA00022927"/>
    </source>
</evidence>
<dbReference type="Pfam" id="PF24080">
    <property type="entry name" value="AP3B1_C_2"/>
    <property type="match status" value="1"/>
</dbReference>
<dbReference type="RefSeq" id="XP_017577528.2">
    <property type="nucleotide sequence ID" value="XM_017722039.2"/>
</dbReference>
<dbReference type="GO" id="GO:0030123">
    <property type="term" value="C:AP-3 adaptor complex"/>
    <property type="evidence" value="ECO:0007669"/>
    <property type="project" value="UniProtKB-UniRule"/>
</dbReference>
<evidence type="ECO:0000313" key="15">
    <source>
        <dbReference type="Ensembl" id="ENSPNAP00000020614.2"/>
    </source>
</evidence>
<keyword evidence="5" id="KW-0597">Phosphoprotein</keyword>
<dbReference type="GO" id="GO:0005794">
    <property type="term" value="C:Golgi apparatus"/>
    <property type="evidence" value="ECO:0007669"/>
    <property type="project" value="UniProtKB-SubCell"/>
</dbReference>
<dbReference type="CTD" id="563316"/>
<dbReference type="PIRSF" id="PIRSF037096">
    <property type="entry name" value="AP3_complex_beta"/>
    <property type="match status" value="1"/>
</dbReference>
<feature type="compositionally biased region" description="Basic and acidic residues" evidence="12">
    <location>
        <begin position="831"/>
        <end position="844"/>
    </location>
</feature>
<dbReference type="InterPro" id="IPR026739">
    <property type="entry name" value="AP_beta"/>
</dbReference>
<feature type="compositionally biased region" description="Basic and acidic residues" evidence="12">
    <location>
        <begin position="727"/>
        <end position="737"/>
    </location>
</feature>
<dbReference type="Pfam" id="PF01602">
    <property type="entry name" value="Adaptin_N"/>
    <property type="match status" value="1"/>
</dbReference>
<dbReference type="OrthoDB" id="302453at2759"/>
<dbReference type="InterPro" id="IPR026740">
    <property type="entry name" value="AP3_beta"/>
</dbReference>
<name>A0A3B4DCE5_PYGNA</name>